<dbReference type="Proteomes" id="UP000185696">
    <property type="component" value="Unassembled WGS sequence"/>
</dbReference>
<keyword evidence="6" id="KW-1185">Reference proteome</keyword>
<reference evidence="5 6" key="1">
    <citation type="submission" date="2016-12" db="EMBL/GenBank/DDBJ databases">
        <title>The draft genome sequence of Actinophytocola xinjiangensis.</title>
        <authorList>
            <person name="Wang W."/>
            <person name="Yuan L."/>
        </authorList>
    </citation>
    <scope>NUCLEOTIDE SEQUENCE [LARGE SCALE GENOMIC DNA]</scope>
    <source>
        <strain evidence="5 6">CGMCC 4.4663</strain>
    </source>
</reference>
<dbReference type="InterPro" id="IPR003961">
    <property type="entry name" value="FN3_dom"/>
</dbReference>
<evidence type="ECO:0000313" key="5">
    <source>
        <dbReference type="EMBL" id="OLF10127.1"/>
    </source>
</evidence>
<evidence type="ECO:0000313" key="6">
    <source>
        <dbReference type="Proteomes" id="UP000185696"/>
    </source>
</evidence>
<dbReference type="SMART" id="SM00060">
    <property type="entry name" value="FN3"/>
    <property type="match status" value="1"/>
</dbReference>
<dbReference type="Pfam" id="PF00041">
    <property type="entry name" value="fn3"/>
    <property type="match status" value="1"/>
</dbReference>
<comment type="caution">
    <text evidence="5">The sequence shown here is derived from an EMBL/GenBank/DDBJ whole genome shotgun (WGS) entry which is preliminary data.</text>
</comment>
<dbReference type="Gene3D" id="2.60.40.10">
    <property type="entry name" value="Immunoglobulins"/>
    <property type="match status" value="1"/>
</dbReference>
<evidence type="ECO:0000256" key="3">
    <source>
        <dbReference type="SAM" id="MobiDB-lite"/>
    </source>
</evidence>
<evidence type="ECO:0000256" key="2">
    <source>
        <dbReference type="ARBA" id="ARBA00023326"/>
    </source>
</evidence>
<sequence length="611" mass="63795">MALLVGAVIMLRDPEPAPDGPAEPPPIQRFNADLVVLPGPGSPPEQPSTLTVDPDHTRLRVSWADGLVGGERPQGVVGYEITWDRVDGEGRAGSRLVVAPDVLLDGLVDGERYRIQVRSVDAFGQRSQPTETTGLPEPDTRPRPLGLTEIYDNFTQELTQRWHLSDHRGCATARPGERGLEITLSCGSDVAVLRARVPLRLGDGEELGRVAVRTDAAGPGGELTIDLVPGRPDRVGVGTRRAGSEGGLPGTGIRVSVGDAGVEIGVGPELPAGAPTVRHQPVPRRGPGVGHLFEVALTTGGVRVYQDGLAVATREVRPPWPEAAVLVGVRGPEDRPSVVHVSGVGMSGPRQQPPDVVEAPVALGTSRVLALDEPAPDRSLLREPLVRARSAKVVLTLATSPRLDLSRARIQLGAAHVPARSTVPRPPTVTGASLTLVADIPQSLLGAHGPATIHPFVLRIPGGDATTAVVETYLEIVPAPGWTAPRLSQPPPLSPTDALPTVELSLGDAAGRPLPSRTLPPSGQVVLTVTSQAATSQWDTGAVAGVRGVEVYLDGRLIAAFPTDADGLGVGGTYALPIAVNGLAVGDHVLEARQYGRTGNPATAKLRFDVR</sequence>
<proteinExistence type="predicted"/>
<dbReference type="PROSITE" id="PS50853">
    <property type="entry name" value="FN3"/>
    <property type="match status" value="1"/>
</dbReference>
<dbReference type="GO" id="GO:0000272">
    <property type="term" value="P:polysaccharide catabolic process"/>
    <property type="evidence" value="ECO:0007669"/>
    <property type="project" value="UniProtKB-KW"/>
</dbReference>
<dbReference type="GO" id="GO:0016798">
    <property type="term" value="F:hydrolase activity, acting on glycosyl bonds"/>
    <property type="evidence" value="ECO:0007669"/>
    <property type="project" value="UniProtKB-KW"/>
</dbReference>
<feature type="domain" description="Fibronectin type-III" evidence="4">
    <location>
        <begin position="43"/>
        <end position="143"/>
    </location>
</feature>
<keyword evidence="1" id="KW-0326">Glycosidase</keyword>
<dbReference type="InterPro" id="IPR013783">
    <property type="entry name" value="Ig-like_fold"/>
</dbReference>
<name>A0A7Z0WLC5_9PSEU</name>
<dbReference type="InterPro" id="IPR036116">
    <property type="entry name" value="FN3_sf"/>
</dbReference>
<keyword evidence="2" id="KW-0119">Carbohydrate metabolism</keyword>
<protein>
    <recommendedName>
        <fullName evidence="4">Fibronectin type-III domain-containing protein</fullName>
    </recommendedName>
</protein>
<dbReference type="CDD" id="cd00063">
    <property type="entry name" value="FN3"/>
    <property type="match status" value="1"/>
</dbReference>
<evidence type="ECO:0000256" key="1">
    <source>
        <dbReference type="ARBA" id="ARBA00023295"/>
    </source>
</evidence>
<dbReference type="SUPFAM" id="SSF49265">
    <property type="entry name" value="Fibronectin type III"/>
    <property type="match status" value="1"/>
</dbReference>
<feature type="region of interest" description="Disordered" evidence="3">
    <location>
        <begin position="124"/>
        <end position="143"/>
    </location>
</feature>
<gene>
    <name evidence="5" type="ORF">BLA60_16885</name>
</gene>
<dbReference type="EMBL" id="MSIF01000007">
    <property type="protein sequence ID" value="OLF10127.1"/>
    <property type="molecule type" value="Genomic_DNA"/>
</dbReference>
<keyword evidence="1" id="KW-0378">Hydrolase</keyword>
<accession>A0A7Z0WLC5</accession>
<keyword evidence="2" id="KW-0624">Polysaccharide degradation</keyword>
<evidence type="ECO:0000259" key="4">
    <source>
        <dbReference type="PROSITE" id="PS50853"/>
    </source>
</evidence>
<organism evidence="5 6">
    <name type="scientific">Actinophytocola xinjiangensis</name>
    <dbReference type="NCBI Taxonomy" id="485602"/>
    <lineage>
        <taxon>Bacteria</taxon>
        <taxon>Bacillati</taxon>
        <taxon>Actinomycetota</taxon>
        <taxon>Actinomycetes</taxon>
        <taxon>Pseudonocardiales</taxon>
        <taxon>Pseudonocardiaceae</taxon>
    </lineage>
</organism>
<dbReference type="AlphaFoldDB" id="A0A7Z0WLC5"/>